<keyword evidence="6" id="KW-1185">Reference proteome</keyword>
<dbReference type="PROSITE" id="PS00041">
    <property type="entry name" value="HTH_ARAC_FAMILY_1"/>
    <property type="match status" value="1"/>
</dbReference>
<dbReference type="Gene3D" id="1.10.10.60">
    <property type="entry name" value="Homeodomain-like"/>
    <property type="match status" value="1"/>
</dbReference>
<dbReference type="GO" id="GO:0043565">
    <property type="term" value="F:sequence-specific DNA binding"/>
    <property type="evidence" value="ECO:0007669"/>
    <property type="project" value="InterPro"/>
</dbReference>
<dbReference type="SUPFAM" id="SSF52317">
    <property type="entry name" value="Class I glutamine amidotransferase-like"/>
    <property type="match status" value="1"/>
</dbReference>
<accession>A0A1G8L9P3</accession>
<dbReference type="Pfam" id="PF01965">
    <property type="entry name" value="DJ-1_PfpI"/>
    <property type="match status" value="1"/>
</dbReference>
<evidence type="ECO:0000313" key="5">
    <source>
        <dbReference type="EMBL" id="SDI52333.1"/>
    </source>
</evidence>
<dbReference type="PANTHER" id="PTHR43130:SF3">
    <property type="entry name" value="HTH-TYPE TRANSCRIPTIONAL REGULATOR RV1931C"/>
    <property type="match status" value="1"/>
</dbReference>
<dbReference type="InterPro" id="IPR029062">
    <property type="entry name" value="Class_I_gatase-like"/>
</dbReference>
<reference evidence="6" key="1">
    <citation type="submission" date="2016-10" db="EMBL/GenBank/DDBJ databases">
        <authorList>
            <person name="Varghese N."/>
            <person name="Submissions S."/>
        </authorList>
    </citation>
    <scope>NUCLEOTIDE SEQUENCE [LARGE SCALE GENOMIC DNA]</scope>
    <source>
        <strain evidence="6">CCM 7469</strain>
    </source>
</reference>
<dbReference type="Gene3D" id="3.40.50.880">
    <property type="match status" value="1"/>
</dbReference>
<evidence type="ECO:0000313" key="6">
    <source>
        <dbReference type="Proteomes" id="UP000199636"/>
    </source>
</evidence>
<dbReference type="InterPro" id="IPR002818">
    <property type="entry name" value="DJ-1/PfpI"/>
</dbReference>
<dbReference type="InterPro" id="IPR018062">
    <property type="entry name" value="HTH_AraC-typ_CS"/>
</dbReference>
<dbReference type="Pfam" id="PF12833">
    <property type="entry name" value="HTH_18"/>
    <property type="match status" value="1"/>
</dbReference>
<evidence type="ECO:0000256" key="1">
    <source>
        <dbReference type="ARBA" id="ARBA00023015"/>
    </source>
</evidence>
<evidence type="ECO:0000256" key="3">
    <source>
        <dbReference type="ARBA" id="ARBA00023163"/>
    </source>
</evidence>
<organism evidence="5 6">
    <name type="scientific">Pseudomonas panipatensis</name>
    <dbReference type="NCBI Taxonomy" id="428992"/>
    <lineage>
        <taxon>Bacteria</taxon>
        <taxon>Pseudomonadati</taxon>
        <taxon>Pseudomonadota</taxon>
        <taxon>Gammaproteobacteria</taxon>
        <taxon>Pseudomonadales</taxon>
        <taxon>Pseudomonadaceae</taxon>
        <taxon>Pseudomonas</taxon>
    </lineage>
</organism>
<dbReference type="EMBL" id="FNDS01000011">
    <property type="protein sequence ID" value="SDI52333.1"/>
    <property type="molecule type" value="Genomic_DNA"/>
</dbReference>
<dbReference type="STRING" id="428992.SAMN05216272_11134"/>
<evidence type="ECO:0000259" key="4">
    <source>
        <dbReference type="PROSITE" id="PS01124"/>
    </source>
</evidence>
<dbReference type="PROSITE" id="PS01124">
    <property type="entry name" value="HTH_ARAC_FAMILY_2"/>
    <property type="match status" value="1"/>
</dbReference>
<keyword evidence="3" id="KW-0804">Transcription</keyword>
<dbReference type="CDD" id="cd03137">
    <property type="entry name" value="GATase1_AraC_1"/>
    <property type="match status" value="1"/>
</dbReference>
<keyword evidence="2 5" id="KW-0238">DNA-binding</keyword>
<dbReference type="InterPro" id="IPR052158">
    <property type="entry name" value="INH-QAR"/>
</dbReference>
<dbReference type="InterPro" id="IPR009057">
    <property type="entry name" value="Homeodomain-like_sf"/>
</dbReference>
<keyword evidence="1" id="KW-0805">Transcription regulation</keyword>
<feature type="domain" description="HTH araC/xylS-type" evidence="4">
    <location>
        <begin position="216"/>
        <end position="314"/>
    </location>
</feature>
<sequence>MKTVAMVLYRDVLMLDVAGPLEVFSIANRYLPEDQRYRLLTLSEDGEMIRASCGLGLQADLRLEQMPAGVDLLLVPGGPGAYSGENHALRAWLPAAARRAKRYGAICTGAFLLGEAGLLDGYRCTTHWNYLERLASRFPATRVEPEQVYVIDRNLISSGGITAGIDMALAVLAEDHDKEVALEVAKVLLVVMKRQGGQTPYAPLLAAVVRDGSAIARVQAYVVDHIEEAFTVGRMAELAAMSPRNFSRAFQRELKLTPMQYVQNARIDHARKLLESSDLPLKVIACRSGLGSARHLRTLFSERIGMTPSQYRLQFGCG</sequence>
<name>A0A1G8L9P3_9PSED</name>
<dbReference type="AlphaFoldDB" id="A0A1G8L9P3"/>
<dbReference type="SMART" id="SM00342">
    <property type="entry name" value="HTH_ARAC"/>
    <property type="match status" value="1"/>
</dbReference>
<dbReference type="GO" id="GO:0009893">
    <property type="term" value="P:positive regulation of metabolic process"/>
    <property type="evidence" value="ECO:0007669"/>
    <property type="project" value="UniProtKB-ARBA"/>
</dbReference>
<protein>
    <submittedName>
        <fullName evidence="5">Transcriptional regulator GlxA family, contains an amidase domain and an AraC-type DNA-binding HTH domain</fullName>
    </submittedName>
</protein>
<dbReference type="Proteomes" id="UP000199636">
    <property type="component" value="Unassembled WGS sequence"/>
</dbReference>
<dbReference type="SUPFAM" id="SSF46689">
    <property type="entry name" value="Homeodomain-like"/>
    <property type="match status" value="2"/>
</dbReference>
<proteinExistence type="predicted"/>
<evidence type="ECO:0000256" key="2">
    <source>
        <dbReference type="ARBA" id="ARBA00023125"/>
    </source>
</evidence>
<gene>
    <name evidence="5" type="ORF">SAMN05216272_11134</name>
</gene>
<dbReference type="GO" id="GO:0003700">
    <property type="term" value="F:DNA-binding transcription factor activity"/>
    <property type="evidence" value="ECO:0007669"/>
    <property type="project" value="InterPro"/>
</dbReference>
<dbReference type="InterPro" id="IPR018060">
    <property type="entry name" value="HTH_AraC"/>
</dbReference>
<dbReference type="PANTHER" id="PTHR43130">
    <property type="entry name" value="ARAC-FAMILY TRANSCRIPTIONAL REGULATOR"/>
    <property type="match status" value="1"/>
</dbReference>